<dbReference type="Gramene" id="C.cajan_30446.t">
    <property type="protein sequence ID" value="C.cajan_30446.t.cds1"/>
    <property type="gene ID" value="C.cajan_30446"/>
</dbReference>
<accession>A0A151S237</accession>
<protein>
    <submittedName>
        <fullName evidence="1">Uncharacterized protein</fullName>
    </submittedName>
</protein>
<name>A0A151S237_CAJCA</name>
<dbReference type="EMBL" id="KQ483489">
    <property type="protein sequence ID" value="KYP48860.1"/>
    <property type="molecule type" value="Genomic_DNA"/>
</dbReference>
<evidence type="ECO:0000313" key="2">
    <source>
        <dbReference type="Proteomes" id="UP000075243"/>
    </source>
</evidence>
<keyword evidence="2" id="KW-1185">Reference proteome</keyword>
<gene>
    <name evidence="1" type="ORF">KK1_029420</name>
</gene>
<dbReference type="AlphaFoldDB" id="A0A151S237"/>
<evidence type="ECO:0000313" key="1">
    <source>
        <dbReference type="EMBL" id="KYP48860.1"/>
    </source>
</evidence>
<sequence>MVPLVVSVRTSLPESENWELVLDVMLDTFVDQITCFCPFSTTRLLSSEIVTTPEESFSGWSLLATHMTVDSDFHQIPT</sequence>
<reference evidence="1" key="1">
    <citation type="journal article" date="2012" name="Nat. Biotechnol.">
        <title>Draft genome sequence of pigeonpea (Cajanus cajan), an orphan legume crop of resource-poor farmers.</title>
        <authorList>
            <person name="Varshney R.K."/>
            <person name="Chen W."/>
            <person name="Li Y."/>
            <person name="Bharti A.K."/>
            <person name="Saxena R.K."/>
            <person name="Schlueter J.A."/>
            <person name="Donoghue M.T."/>
            <person name="Azam S."/>
            <person name="Fan G."/>
            <person name="Whaley A.M."/>
            <person name="Farmer A.D."/>
            <person name="Sheridan J."/>
            <person name="Iwata A."/>
            <person name="Tuteja R."/>
            <person name="Penmetsa R.V."/>
            <person name="Wu W."/>
            <person name="Upadhyaya H.D."/>
            <person name="Yang S.P."/>
            <person name="Shah T."/>
            <person name="Saxena K.B."/>
            <person name="Michael T."/>
            <person name="McCombie W.R."/>
            <person name="Yang B."/>
            <person name="Zhang G."/>
            <person name="Yang H."/>
            <person name="Wang J."/>
            <person name="Spillane C."/>
            <person name="Cook D.R."/>
            <person name="May G.D."/>
            <person name="Xu X."/>
            <person name="Jackson S.A."/>
        </authorList>
    </citation>
    <scope>NUCLEOTIDE SEQUENCE [LARGE SCALE GENOMIC DNA]</scope>
</reference>
<proteinExistence type="predicted"/>
<organism evidence="1 2">
    <name type="scientific">Cajanus cajan</name>
    <name type="common">Pigeon pea</name>
    <name type="synonym">Cajanus indicus</name>
    <dbReference type="NCBI Taxonomy" id="3821"/>
    <lineage>
        <taxon>Eukaryota</taxon>
        <taxon>Viridiplantae</taxon>
        <taxon>Streptophyta</taxon>
        <taxon>Embryophyta</taxon>
        <taxon>Tracheophyta</taxon>
        <taxon>Spermatophyta</taxon>
        <taxon>Magnoliopsida</taxon>
        <taxon>eudicotyledons</taxon>
        <taxon>Gunneridae</taxon>
        <taxon>Pentapetalae</taxon>
        <taxon>rosids</taxon>
        <taxon>fabids</taxon>
        <taxon>Fabales</taxon>
        <taxon>Fabaceae</taxon>
        <taxon>Papilionoideae</taxon>
        <taxon>50 kb inversion clade</taxon>
        <taxon>NPAAA clade</taxon>
        <taxon>indigoferoid/millettioid clade</taxon>
        <taxon>Phaseoleae</taxon>
        <taxon>Cajanus</taxon>
    </lineage>
</organism>
<dbReference type="Gramene" id="C.cajan_26838.t">
    <property type="protein sequence ID" value="C.cajan_26838.t.cds1"/>
    <property type="gene ID" value="C.cajan_26838"/>
</dbReference>
<dbReference type="Proteomes" id="UP000075243">
    <property type="component" value="Unassembled WGS sequence"/>
</dbReference>